<dbReference type="NCBIfam" id="NF037997">
    <property type="entry name" value="Na_Pi_symport"/>
    <property type="match status" value="1"/>
</dbReference>
<feature type="transmembrane region" description="Helical" evidence="6">
    <location>
        <begin position="80"/>
        <end position="102"/>
    </location>
</feature>
<dbReference type="GO" id="GO:0005436">
    <property type="term" value="F:sodium:phosphate symporter activity"/>
    <property type="evidence" value="ECO:0007669"/>
    <property type="project" value="InterPro"/>
</dbReference>
<keyword evidence="9" id="KW-1185">Reference proteome</keyword>
<keyword evidence="5 6" id="KW-0472">Membrane</keyword>
<feature type="transmembrane region" description="Helical" evidence="6">
    <location>
        <begin position="134"/>
        <end position="152"/>
    </location>
</feature>
<dbReference type="PANTHER" id="PTHR10010:SF46">
    <property type="entry name" value="SODIUM-DEPENDENT PHOSPHATE TRANSPORT PROTEIN 2B"/>
    <property type="match status" value="1"/>
</dbReference>
<evidence type="ECO:0000313" key="8">
    <source>
        <dbReference type="EMBL" id="TQV71677.1"/>
    </source>
</evidence>
<feature type="transmembrane region" description="Helical" evidence="6">
    <location>
        <begin position="47"/>
        <end position="73"/>
    </location>
</feature>
<dbReference type="GO" id="GO:0005886">
    <property type="term" value="C:plasma membrane"/>
    <property type="evidence" value="ECO:0007669"/>
    <property type="project" value="UniProtKB-SubCell"/>
</dbReference>
<keyword evidence="4 6" id="KW-1133">Transmembrane helix</keyword>
<dbReference type="EMBL" id="VIKR01000006">
    <property type="protein sequence ID" value="TQV71662.1"/>
    <property type="molecule type" value="Genomic_DNA"/>
</dbReference>
<evidence type="ECO:0000256" key="4">
    <source>
        <dbReference type="ARBA" id="ARBA00022989"/>
    </source>
</evidence>
<dbReference type="AlphaFoldDB" id="A0A545T382"/>
<sequence length="547" mass="59551">MNFVLFISGIVIFIFAMKQLEDALSNLGSRSLNKALSSQTDTPVKGILLGTAATAVLQSSSLVGLITLAFVAASIIPFRNAIGIILGSNLGTTFTGWIVTIIGFKLDLAEYAFPIMAAGSMLIILADRSAKIKYAGMAFFAVGLLLVGLSLMKDGIGFITELVDINELKDMPVIFFFILGTILTAIIQSSSATMLIALSALNAGILELPMAAALIIGADLGTTSTVMIGALYGATSKKQVALVHFVFNLVTDLLALAAISFLLYLVADIYGFTDPLFSLVAIHTSFNLFGILLFLPLINRLETLALKTFPPPTESRLKIESVDYKIINAGLLAAEDDIKNLMIQTMRVNSETLAFDHSVFEDNLDDVLKQSAGTSDYNALKRAEAKITKYLISIQNSISTNAESEKVLQLLVALRDTIYAAKSIKDIRQDVEQFSEQLETGDGASHLVIHALHESYQHIVDWLKTDDIPISQLNMMFEQLSRAHGEYNKLIYQLISTGELEREAASTSFNINREILLSGHSLLNAVENLLLEPTKARTLSEVIKTER</sequence>
<evidence type="ECO:0000256" key="3">
    <source>
        <dbReference type="ARBA" id="ARBA00022692"/>
    </source>
</evidence>
<feature type="transmembrane region" description="Helical" evidence="6">
    <location>
        <begin position="210"/>
        <end position="234"/>
    </location>
</feature>
<evidence type="ECO:0000256" key="1">
    <source>
        <dbReference type="ARBA" id="ARBA00004651"/>
    </source>
</evidence>
<evidence type="ECO:0000256" key="5">
    <source>
        <dbReference type="ARBA" id="ARBA00023136"/>
    </source>
</evidence>
<evidence type="ECO:0000256" key="2">
    <source>
        <dbReference type="ARBA" id="ARBA00022475"/>
    </source>
</evidence>
<proteinExistence type="predicted"/>
<keyword evidence="3 6" id="KW-0812">Transmembrane</keyword>
<dbReference type="InterPro" id="IPR003841">
    <property type="entry name" value="Na/Pi_transpt"/>
</dbReference>
<accession>A0A545T382</accession>
<protein>
    <submittedName>
        <fullName evidence="8">Na/Pi cotransporter family protein</fullName>
    </submittedName>
</protein>
<evidence type="ECO:0000256" key="6">
    <source>
        <dbReference type="SAM" id="Phobius"/>
    </source>
</evidence>
<dbReference type="Proteomes" id="UP000317839">
    <property type="component" value="Unassembled WGS sequence"/>
</dbReference>
<name>A0A545T382_9GAMM</name>
<comment type="subcellular location">
    <subcellularLocation>
        <location evidence="1">Cell membrane</location>
        <topology evidence="1">Multi-pass membrane protein</topology>
    </subcellularLocation>
</comment>
<feature type="transmembrane region" description="Helical" evidence="6">
    <location>
        <begin position="172"/>
        <end position="198"/>
    </location>
</feature>
<reference evidence="8 9" key="1">
    <citation type="submission" date="2019-06" db="EMBL/GenBank/DDBJ databases">
        <title>Draft genome of Aliikangiella marina GYP-15.</title>
        <authorList>
            <person name="Wang G."/>
        </authorList>
    </citation>
    <scope>NUCLEOTIDE SEQUENCE [LARGE SCALE GENOMIC DNA]</scope>
    <source>
        <strain evidence="8 9">GYP-15</strain>
    </source>
</reference>
<dbReference type="RefSeq" id="WP_142944061.1">
    <property type="nucleotide sequence ID" value="NZ_VIKR01000006.1"/>
</dbReference>
<feature type="transmembrane region" description="Helical" evidence="6">
    <location>
        <begin position="240"/>
        <end position="264"/>
    </location>
</feature>
<dbReference type="PANTHER" id="PTHR10010">
    <property type="entry name" value="SOLUTE CARRIER FAMILY 34 SODIUM PHOSPHATE , MEMBER 2-RELATED"/>
    <property type="match status" value="1"/>
</dbReference>
<keyword evidence="2" id="KW-1003">Cell membrane</keyword>
<gene>
    <name evidence="7" type="ORF">FLL45_21170</name>
    <name evidence="8" type="ORF">FLL45_21250</name>
</gene>
<feature type="transmembrane region" description="Helical" evidence="6">
    <location>
        <begin position="276"/>
        <end position="298"/>
    </location>
</feature>
<organism evidence="8 9">
    <name type="scientific">Aliikangiella marina</name>
    <dbReference type="NCBI Taxonomy" id="1712262"/>
    <lineage>
        <taxon>Bacteria</taxon>
        <taxon>Pseudomonadati</taxon>
        <taxon>Pseudomonadota</taxon>
        <taxon>Gammaproteobacteria</taxon>
        <taxon>Oceanospirillales</taxon>
        <taxon>Pleioneaceae</taxon>
        <taxon>Aliikangiella</taxon>
    </lineage>
</organism>
<dbReference type="OrthoDB" id="9763003at2"/>
<evidence type="ECO:0000313" key="7">
    <source>
        <dbReference type="EMBL" id="TQV71662.1"/>
    </source>
</evidence>
<dbReference type="EMBL" id="VIKR01000006">
    <property type="protein sequence ID" value="TQV71677.1"/>
    <property type="molecule type" value="Genomic_DNA"/>
</dbReference>
<dbReference type="GO" id="GO:0044341">
    <property type="term" value="P:sodium-dependent phosphate transport"/>
    <property type="evidence" value="ECO:0007669"/>
    <property type="project" value="InterPro"/>
</dbReference>
<evidence type="ECO:0000313" key="9">
    <source>
        <dbReference type="Proteomes" id="UP000317839"/>
    </source>
</evidence>
<comment type="caution">
    <text evidence="8">The sequence shown here is derived from an EMBL/GenBank/DDBJ whole genome shotgun (WGS) entry which is preliminary data.</text>
</comment>
<dbReference type="Pfam" id="PF02690">
    <property type="entry name" value="Na_Pi_cotrans"/>
    <property type="match status" value="2"/>
</dbReference>